<dbReference type="InterPro" id="IPR050474">
    <property type="entry name" value="Hel308_SKI2-like"/>
</dbReference>
<dbReference type="RefSeq" id="XP_037215732.1">
    <property type="nucleotide sequence ID" value="XM_037367900.1"/>
</dbReference>
<dbReference type="Proteomes" id="UP000636479">
    <property type="component" value="Unassembled WGS sequence"/>
</dbReference>
<name>A0A8H6S634_9AGAR</name>
<accession>A0A8H6S634</accession>
<dbReference type="GO" id="GO:0005634">
    <property type="term" value="C:nucleus"/>
    <property type="evidence" value="ECO:0007669"/>
    <property type="project" value="TreeGrafter"/>
</dbReference>
<keyword evidence="2" id="KW-0378">Hydrolase</keyword>
<feature type="domain" description="DEAD/DEAH-box helicase" evidence="5">
    <location>
        <begin position="38"/>
        <end position="111"/>
    </location>
</feature>
<dbReference type="GO" id="GO:0003676">
    <property type="term" value="F:nucleic acid binding"/>
    <property type="evidence" value="ECO:0007669"/>
    <property type="project" value="InterPro"/>
</dbReference>
<dbReference type="Pfam" id="PF00270">
    <property type="entry name" value="DEAD"/>
    <property type="match status" value="1"/>
</dbReference>
<proteinExistence type="predicted"/>
<dbReference type="InterPro" id="IPR027417">
    <property type="entry name" value="P-loop_NTPase"/>
</dbReference>
<keyword evidence="4" id="KW-0067">ATP-binding</keyword>
<dbReference type="Gene3D" id="3.40.50.300">
    <property type="entry name" value="P-loop containing nucleotide triphosphate hydrolases"/>
    <property type="match status" value="1"/>
</dbReference>
<evidence type="ECO:0000259" key="5">
    <source>
        <dbReference type="Pfam" id="PF00270"/>
    </source>
</evidence>
<dbReference type="PANTHER" id="PTHR47961:SF4">
    <property type="entry name" value="ACTIVATING SIGNAL COINTEGRATOR 1 COMPLEX SUBUNIT 3"/>
    <property type="match status" value="1"/>
</dbReference>
<dbReference type="GO" id="GO:0004386">
    <property type="term" value="F:helicase activity"/>
    <property type="evidence" value="ECO:0007669"/>
    <property type="project" value="UniProtKB-KW"/>
</dbReference>
<evidence type="ECO:0000256" key="4">
    <source>
        <dbReference type="ARBA" id="ARBA00022840"/>
    </source>
</evidence>
<keyword evidence="7" id="KW-1185">Reference proteome</keyword>
<comment type="caution">
    <text evidence="6">The sequence shown here is derived from an EMBL/GenBank/DDBJ whole genome shotgun (WGS) entry which is preliminary data.</text>
</comment>
<dbReference type="PANTHER" id="PTHR47961">
    <property type="entry name" value="DNA POLYMERASE THETA, PUTATIVE (AFU_ORTHOLOGUE AFUA_1G05260)-RELATED"/>
    <property type="match status" value="1"/>
</dbReference>
<dbReference type="GO" id="GO:0016787">
    <property type="term" value="F:hydrolase activity"/>
    <property type="evidence" value="ECO:0007669"/>
    <property type="project" value="UniProtKB-KW"/>
</dbReference>
<dbReference type="SUPFAM" id="SSF52540">
    <property type="entry name" value="P-loop containing nucleoside triphosphate hydrolases"/>
    <property type="match status" value="1"/>
</dbReference>
<dbReference type="AlphaFoldDB" id="A0A8H6S634"/>
<dbReference type="InterPro" id="IPR011545">
    <property type="entry name" value="DEAD/DEAH_box_helicase_dom"/>
</dbReference>
<gene>
    <name evidence="6" type="ORF">MIND_01135600</name>
</gene>
<dbReference type="OrthoDB" id="3201040at2759"/>
<evidence type="ECO:0000313" key="6">
    <source>
        <dbReference type="EMBL" id="KAF7293569.1"/>
    </source>
</evidence>
<evidence type="ECO:0000313" key="7">
    <source>
        <dbReference type="Proteomes" id="UP000636479"/>
    </source>
</evidence>
<dbReference type="EMBL" id="JACAZF010000010">
    <property type="protein sequence ID" value="KAF7293569.1"/>
    <property type="molecule type" value="Genomic_DNA"/>
</dbReference>
<organism evidence="6 7">
    <name type="scientific">Mycena indigotica</name>
    <dbReference type="NCBI Taxonomy" id="2126181"/>
    <lineage>
        <taxon>Eukaryota</taxon>
        <taxon>Fungi</taxon>
        <taxon>Dikarya</taxon>
        <taxon>Basidiomycota</taxon>
        <taxon>Agaricomycotina</taxon>
        <taxon>Agaricomycetes</taxon>
        <taxon>Agaricomycetidae</taxon>
        <taxon>Agaricales</taxon>
        <taxon>Marasmiineae</taxon>
        <taxon>Mycenaceae</taxon>
        <taxon>Mycena</taxon>
    </lineage>
</organism>
<keyword evidence="3" id="KW-0347">Helicase</keyword>
<dbReference type="GeneID" id="59350416"/>
<keyword evidence="1" id="KW-0547">Nucleotide-binding</keyword>
<sequence length="157" mass="17422">MKFTYPLPKRKPFQTWISYPLRACLLGQPTFTVPRLHPVQSKLYPIAFGTDEPILLCAQAGAGKTNVAILNELGKHRDEETGKFDLDAFKIVYIAPMKALTIASAMSAINTCPTIYGSVRAVLNLDVTIEVYALLLKERTKLKGILEVVLEGEVEDK</sequence>
<evidence type="ECO:0000256" key="3">
    <source>
        <dbReference type="ARBA" id="ARBA00022806"/>
    </source>
</evidence>
<evidence type="ECO:0000256" key="1">
    <source>
        <dbReference type="ARBA" id="ARBA00022741"/>
    </source>
</evidence>
<dbReference type="GO" id="GO:0005524">
    <property type="term" value="F:ATP binding"/>
    <property type="evidence" value="ECO:0007669"/>
    <property type="project" value="UniProtKB-KW"/>
</dbReference>
<reference evidence="6" key="1">
    <citation type="submission" date="2020-05" db="EMBL/GenBank/DDBJ databases">
        <title>Mycena genomes resolve the evolution of fungal bioluminescence.</title>
        <authorList>
            <person name="Tsai I.J."/>
        </authorList>
    </citation>
    <scope>NUCLEOTIDE SEQUENCE</scope>
    <source>
        <strain evidence="6">171206Taipei</strain>
    </source>
</reference>
<protein>
    <recommendedName>
        <fullName evidence="5">DEAD/DEAH-box helicase domain-containing protein</fullName>
    </recommendedName>
</protein>
<evidence type="ECO:0000256" key="2">
    <source>
        <dbReference type="ARBA" id="ARBA00022801"/>
    </source>
</evidence>